<dbReference type="InterPro" id="IPR001160">
    <property type="entry name" value="Peptidase_M20C"/>
</dbReference>
<dbReference type="CDD" id="cd03890">
    <property type="entry name" value="M20_pepD"/>
    <property type="match status" value="1"/>
</dbReference>
<dbReference type="EMBL" id="FOGJ01000037">
    <property type="protein sequence ID" value="SES38936.1"/>
    <property type="molecule type" value="Genomic_DNA"/>
</dbReference>
<comment type="catalytic activity">
    <reaction evidence="9">
        <text>Hydrolysis of dipeptides, preferentially hydrophobic dipeptides including prolyl amino acids.</text>
        <dbReference type="EC" id="3.4.13.18"/>
    </reaction>
</comment>
<dbReference type="AlphaFoldDB" id="A0A1H9WYF1"/>
<evidence type="ECO:0000256" key="3">
    <source>
        <dbReference type="ARBA" id="ARBA00022670"/>
    </source>
</evidence>
<dbReference type="PANTHER" id="PTHR43501:SF1">
    <property type="entry name" value="CYTOSOL NON-SPECIFIC DIPEPTIDASE"/>
    <property type="match status" value="1"/>
</dbReference>
<keyword evidence="8" id="KW-0170">Cobalt</keyword>
<keyword evidence="7" id="KW-0482">Metalloprotease</keyword>
<dbReference type="Gene3D" id="3.40.630.10">
    <property type="entry name" value="Zn peptidases"/>
    <property type="match status" value="2"/>
</dbReference>
<dbReference type="SUPFAM" id="SSF53187">
    <property type="entry name" value="Zn-dependent exopeptidases"/>
    <property type="match status" value="1"/>
</dbReference>
<accession>A0A1H9WYF1</accession>
<evidence type="ECO:0000256" key="10">
    <source>
        <dbReference type="ARBA" id="ARBA00038976"/>
    </source>
</evidence>
<sequence>MGVLDNLEPKSVFHFFEEITQIPHGSNNVQMISDYLVKFAKDRNLEYIQDETRNVIIFGEASEGYEDREPIILQGHMDMVAVHDADYDIDMATQPLKPVTDGDKIWAEGTSLGGDDGIAVAYCLALLDSKTIPHPRLEVVITTNEETGMDGAFAIDLSPLKGRKLINIDSETEGVLLTSCAGGARFYATLPVSKVSRSGMLYDIEVSGLLGGHSGTEIIKEHGNANILLGRILAAVSDKNDISLVSINGGVADNAIPVNAKATIVVPEDTSKEAALKAVKDLEAIVKSELEIKDPGVKFAVTAREKGTFDCLDNASMKNVYKLILSLPNGIQAMSASVPGLVETSLNLGVIVSSDNEVTLEYAVRSSVDSSKDALLDRLVYITEAFGAKAKITSSYPGWPFKSDSKLREHMIEVFKRMYGREPRIEALHAGVECGLFGQKLEGLDCISIGPDMEGVHTTSEKLSVASAARTFEYLCEVLK</sequence>
<evidence type="ECO:0000256" key="17">
    <source>
        <dbReference type="ARBA" id="ARBA00078074"/>
    </source>
</evidence>
<dbReference type="GO" id="GO:0005829">
    <property type="term" value="C:cytosol"/>
    <property type="evidence" value="ECO:0007669"/>
    <property type="project" value="TreeGrafter"/>
</dbReference>
<dbReference type="RefSeq" id="WP_074758721.1">
    <property type="nucleotide sequence ID" value="NZ_FOGJ01000037.1"/>
</dbReference>
<evidence type="ECO:0000313" key="20">
    <source>
        <dbReference type="Proteomes" id="UP000182584"/>
    </source>
</evidence>
<evidence type="ECO:0000256" key="4">
    <source>
        <dbReference type="ARBA" id="ARBA00022723"/>
    </source>
</evidence>
<dbReference type="EC" id="3.4.13.18" evidence="10"/>
<keyword evidence="5" id="KW-0378">Hydrolase</keyword>
<evidence type="ECO:0000256" key="14">
    <source>
        <dbReference type="ARBA" id="ARBA00075285"/>
    </source>
</evidence>
<dbReference type="OrthoDB" id="9773892at2"/>
<feature type="domain" description="Peptidase M20 dimerisation" evidence="18">
    <location>
        <begin position="205"/>
        <end position="291"/>
    </location>
</feature>
<dbReference type="GO" id="GO:0046872">
    <property type="term" value="F:metal ion binding"/>
    <property type="evidence" value="ECO:0007669"/>
    <property type="project" value="UniProtKB-KW"/>
</dbReference>
<protein>
    <recommendedName>
        <fullName evidence="13">Cytosol non-specific dipeptidase</fullName>
        <ecNumber evidence="10">3.4.13.18</ecNumber>
    </recommendedName>
    <alternativeName>
        <fullName evidence="16">Aminoacyl-histidine dipeptidase</fullName>
    </alternativeName>
    <alternativeName>
        <fullName evidence="15">Beta-alanyl-histidine dipeptidase</fullName>
    </alternativeName>
    <alternativeName>
        <fullName evidence="14">Carnosinase</fullName>
    </alternativeName>
    <alternativeName>
        <fullName evidence="11">Peptidase D</fullName>
    </alternativeName>
    <alternativeName>
        <fullName evidence="17">Xaa-His dipeptidase</fullName>
    </alternativeName>
</protein>
<evidence type="ECO:0000256" key="6">
    <source>
        <dbReference type="ARBA" id="ARBA00022833"/>
    </source>
</evidence>
<dbReference type="GO" id="GO:0070573">
    <property type="term" value="F:metallodipeptidase activity"/>
    <property type="evidence" value="ECO:0007669"/>
    <property type="project" value="TreeGrafter"/>
</dbReference>
<dbReference type="PRINTS" id="PR00934">
    <property type="entry name" value="XHISDIPTASE"/>
</dbReference>
<dbReference type="FunFam" id="3.40.630.10:FF:000018">
    <property type="entry name" value="Aminoacyl-histidine dipeptidase PepD"/>
    <property type="match status" value="1"/>
</dbReference>
<gene>
    <name evidence="19" type="ORF">SAMN04487884_1377</name>
</gene>
<dbReference type="PIRSF" id="PIRSF016599">
    <property type="entry name" value="Xaa-His_dipept"/>
    <property type="match status" value="1"/>
</dbReference>
<dbReference type="FunFam" id="3.40.630.10:FF:000015">
    <property type="entry name" value="Aminoacyl-histidine dipeptidase PepD"/>
    <property type="match status" value="1"/>
</dbReference>
<dbReference type="InterPro" id="IPR011650">
    <property type="entry name" value="Peptidase_M20_dimer"/>
</dbReference>
<evidence type="ECO:0000256" key="2">
    <source>
        <dbReference type="ARBA" id="ARBA00001947"/>
    </source>
</evidence>
<evidence type="ECO:0000256" key="9">
    <source>
        <dbReference type="ARBA" id="ARBA00036421"/>
    </source>
</evidence>
<evidence type="ECO:0000259" key="18">
    <source>
        <dbReference type="Pfam" id="PF07687"/>
    </source>
</evidence>
<evidence type="ECO:0000256" key="1">
    <source>
        <dbReference type="ARBA" id="ARBA00001941"/>
    </source>
</evidence>
<proteinExistence type="inferred from homology"/>
<comment type="similarity">
    <text evidence="12">Belongs to the peptidase M20C family.</text>
</comment>
<keyword evidence="4" id="KW-0479">Metal-binding</keyword>
<dbReference type="NCBIfam" id="TIGR01893">
    <property type="entry name" value="aa-his-dipept"/>
    <property type="match status" value="1"/>
</dbReference>
<dbReference type="Pfam" id="PF07687">
    <property type="entry name" value="M20_dimer"/>
    <property type="match status" value="1"/>
</dbReference>
<evidence type="ECO:0000256" key="15">
    <source>
        <dbReference type="ARBA" id="ARBA00076004"/>
    </source>
</evidence>
<dbReference type="InterPro" id="IPR002933">
    <property type="entry name" value="Peptidase_M20"/>
</dbReference>
<dbReference type="GO" id="GO:0006508">
    <property type="term" value="P:proteolysis"/>
    <property type="evidence" value="ECO:0007669"/>
    <property type="project" value="UniProtKB-KW"/>
</dbReference>
<organism evidence="19 20">
    <name type="scientific">Butyrivibrio fibrisolvens</name>
    <dbReference type="NCBI Taxonomy" id="831"/>
    <lineage>
        <taxon>Bacteria</taxon>
        <taxon>Bacillati</taxon>
        <taxon>Bacillota</taxon>
        <taxon>Clostridia</taxon>
        <taxon>Lachnospirales</taxon>
        <taxon>Lachnospiraceae</taxon>
        <taxon>Butyrivibrio</taxon>
    </lineage>
</organism>
<keyword evidence="3" id="KW-0645">Protease</keyword>
<dbReference type="Proteomes" id="UP000182584">
    <property type="component" value="Unassembled WGS sequence"/>
</dbReference>
<comment type="cofactor">
    <cofactor evidence="2">
        <name>Zn(2+)</name>
        <dbReference type="ChEBI" id="CHEBI:29105"/>
    </cofactor>
</comment>
<keyword evidence="6" id="KW-0862">Zinc</keyword>
<reference evidence="19 20" key="1">
    <citation type="submission" date="2016-10" db="EMBL/GenBank/DDBJ databases">
        <authorList>
            <person name="de Groot N.N."/>
        </authorList>
    </citation>
    <scope>NUCLEOTIDE SEQUENCE [LARGE SCALE GENOMIC DNA]</scope>
    <source>
        <strain evidence="19 20">AR40</strain>
    </source>
</reference>
<evidence type="ECO:0000256" key="7">
    <source>
        <dbReference type="ARBA" id="ARBA00023049"/>
    </source>
</evidence>
<evidence type="ECO:0000256" key="12">
    <source>
        <dbReference type="ARBA" id="ARBA00061423"/>
    </source>
</evidence>
<evidence type="ECO:0000256" key="8">
    <source>
        <dbReference type="ARBA" id="ARBA00023285"/>
    </source>
</evidence>
<evidence type="ECO:0000313" key="19">
    <source>
        <dbReference type="EMBL" id="SES38936.1"/>
    </source>
</evidence>
<dbReference type="eggNOG" id="COG2195">
    <property type="taxonomic scope" value="Bacteria"/>
</dbReference>
<evidence type="ECO:0000256" key="11">
    <source>
        <dbReference type="ARBA" id="ARBA00044252"/>
    </source>
</evidence>
<name>A0A1H9WYF1_BUTFI</name>
<evidence type="ECO:0000256" key="16">
    <source>
        <dbReference type="ARBA" id="ARBA00077688"/>
    </source>
</evidence>
<dbReference type="PANTHER" id="PTHR43501">
    <property type="entry name" value="CYTOSOL NON-SPECIFIC DIPEPTIDASE"/>
    <property type="match status" value="1"/>
</dbReference>
<evidence type="ECO:0000256" key="13">
    <source>
        <dbReference type="ARBA" id="ARBA00071271"/>
    </source>
</evidence>
<dbReference type="Pfam" id="PF01546">
    <property type="entry name" value="Peptidase_M20"/>
    <property type="match status" value="1"/>
</dbReference>
<comment type="cofactor">
    <cofactor evidence="1">
        <name>Co(2+)</name>
        <dbReference type="ChEBI" id="CHEBI:48828"/>
    </cofactor>
</comment>
<evidence type="ECO:0000256" key="5">
    <source>
        <dbReference type="ARBA" id="ARBA00022801"/>
    </source>
</evidence>